<evidence type="ECO:0000313" key="4">
    <source>
        <dbReference type="Proteomes" id="UP001328107"/>
    </source>
</evidence>
<sequence>VLQMRIIRTSLIFILLLANEVLAASSATFYGITDTLKPEDEKYANALFTAAEAFKEADALFDDEDFFARRGWSKETTTDDGDVVYGKSTPKGKMVTVSTILDGHVDVAMNEVWTGIDVLPTWNPNINYASILVSMTNYTDIVTYGNADVLFVSGRDFVSSRLYRPLPTGGYRMATRSVALAEKPEAKGKVRAHLYLGAVQFRPDPKNPENRTRCDVAMLVDLKGLLPKFIVNQVVPKIMSLDTEYNVKHFKELTKKTE</sequence>
<feature type="chain" id="PRO_5043017722" description="START domain-containing protein" evidence="1">
    <location>
        <begin position="24"/>
        <end position="258"/>
    </location>
</feature>
<dbReference type="Gene3D" id="3.30.530.20">
    <property type="match status" value="1"/>
</dbReference>
<accession>A0AAN5CIC8</accession>
<name>A0AAN5CIC8_9BILA</name>
<dbReference type="PANTHER" id="PTHR46489:SF1">
    <property type="entry name" value="STEROIDOGENIC ACUTE REGULATORY PROTEIN, MITOCHONDRIAL"/>
    <property type="match status" value="1"/>
</dbReference>
<dbReference type="SMART" id="SM00234">
    <property type="entry name" value="START"/>
    <property type="match status" value="1"/>
</dbReference>
<dbReference type="Proteomes" id="UP001328107">
    <property type="component" value="Unassembled WGS sequence"/>
</dbReference>
<reference evidence="4" key="1">
    <citation type="submission" date="2022-10" db="EMBL/GenBank/DDBJ databases">
        <title>Genome assembly of Pristionchus species.</title>
        <authorList>
            <person name="Yoshida K."/>
            <person name="Sommer R.J."/>
        </authorList>
    </citation>
    <scope>NUCLEOTIDE SEQUENCE [LARGE SCALE GENOMIC DNA]</scope>
    <source>
        <strain evidence="4">RS5460</strain>
    </source>
</reference>
<keyword evidence="1" id="KW-0732">Signal</keyword>
<dbReference type="EMBL" id="BTRK01000004">
    <property type="protein sequence ID" value="GMR44975.1"/>
    <property type="molecule type" value="Genomic_DNA"/>
</dbReference>
<dbReference type="PROSITE" id="PS50848">
    <property type="entry name" value="START"/>
    <property type="match status" value="1"/>
</dbReference>
<feature type="non-terminal residue" evidence="3">
    <location>
        <position position="1"/>
    </location>
</feature>
<dbReference type="SUPFAM" id="SSF55961">
    <property type="entry name" value="Bet v1-like"/>
    <property type="match status" value="1"/>
</dbReference>
<keyword evidence="4" id="KW-1185">Reference proteome</keyword>
<protein>
    <recommendedName>
        <fullName evidence="2">START domain-containing protein</fullName>
    </recommendedName>
</protein>
<dbReference type="GO" id="GO:0015485">
    <property type="term" value="F:cholesterol binding"/>
    <property type="evidence" value="ECO:0007669"/>
    <property type="project" value="InterPro"/>
</dbReference>
<evidence type="ECO:0000313" key="3">
    <source>
        <dbReference type="EMBL" id="GMR44975.1"/>
    </source>
</evidence>
<gene>
    <name evidence="3" type="ORF">PMAYCL1PPCAC_15170</name>
</gene>
<dbReference type="AlphaFoldDB" id="A0AAN5CIC8"/>
<dbReference type="InterPro" id="IPR029866">
    <property type="entry name" value="StAR"/>
</dbReference>
<evidence type="ECO:0000259" key="2">
    <source>
        <dbReference type="PROSITE" id="PS50848"/>
    </source>
</evidence>
<dbReference type="GO" id="GO:0006694">
    <property type="term" value="P:steroid biosynthetic process"/>
    <property type="evidence" value="ECO:0007669"/>
    <property type="project" value="InterPro"/>
</dbReference>
<proteinExistence type="predicted"/>
<dbReference type="PANTHER" id="PTHR46489">
    <property type="entry name" value="STEROIDOGENIC ACUTE REGULATORY PROTEIN, MITOCHONDRIAL"/>
    <property type="match status" value="1"/>
</dbReference>
<dbReference type="Pfam" id="PF01852">
    <property type="entry name" value="START"/>
    <property type="match status" value="1"/>
</dbReference>
<organism evidence="3 4">
    <name type="scientific">Pristionchus mayeri</name>
    <dbReference type="NCBI Taxonomy" id="1317129"/>
    <lineage>
        <taxon>Eukaryota</taxon>
        <taxon>Metazoa</taxon>
        <taxon>Ecdysozoa</taxon>
        <taxon>Nematoda</taxon>
        <taxon>Chromadorea</taxon>
        <taxon>Rhabditida</taxon>
        <taxon>Rhabditina</taxon>
        <taxon>Diplogasteromorpha</taxon>
        <taxon>Diplogasteroidea</taxon>
        <taxon>Neodiplogasteridae</taxon>
        <taxon>Pristionchus</taxon>
    </lineage>
</organism>
<evidence type="ECO:0000256" key="1">
    <source>
        <dbReference type="SAM" id="SignalP"/>
    </source>
</evidence>
<feature type="signal peptide" evidence="1">
    <location>
        <begin position="1"/>
        <end position="23"/>
    </location>
</feature>
<dbReference type="InterPro" id="IPR002913">
    <property type="entry name" value="START_lipid-bd_dom"/>
</dbReference>
<feature type="domain" description="START" evidence="2">
    <location>
        <begin position="71"/>
        <end position="235"/>
    </location>
</feature>
<dbReference type="GO" id="GO:0120020">
    <property type="term" value="F:cholesterol transfer activity"/>
    <property type="evidence" value="ECO:0007669"/>
    <property type="project" value="InterPro"/>
</dbReference>
<dbReference type="InterPro" id="IPR023393">
    <property type="entry name" value="START-like_dom_sf"/>
</dbReference>
<dbReference type="GO" id="GO:0005739">
    <property type="term" value="C:mitochondrion"/>
    <property type="evidence" value="ECO:0007669"/>
    <property type="project" value="InterPro"/>
</dbReference>
<comment type="caution">
    <text evidence="3">The sequence shown here is derived from an EMBL/GenBank/DDBJ whole genome shotgun (WGS) entry which is preliminary data.</text>
</comment>